<dbReference type="AlphaFoldDB" id="A0A091P7B6"/>
<gene>
    <name evidence="2" type="ORF">N330_04148</name>
</gene>
<evidence type="ECO:0000256" key="1">
    <source>
        <dbReference type="ARBA" id="ARBA00022884"/>
    </source>
</evidence>
<sequence length="51" mass="5703">QVSYAWSSSVSIHGVNLYTSGLPKDIGQEMEQLFFQRGRIITSCILVDQVT</sequence>
<accession>A0A091P7B6</accession>
<dbReference type="InterPro" id="IPR002343">
    <property type="entry name" value="Hud_Sxl_RNA"/>
</dbReference>
<evidence type="ECO:0000313" key="3">
    <source>
        <dbReference type="Proteomes" id="UP000053001"/>
    </source>
</evidence>
<dbReference type="PRINTS" id="PR00961">
    <property type="entry name" value="HUDSXLRNA"/>
</dbReference>
<name>A0A091P7B6_LEPDC</name>
<organism evidence="2 3">
    <name type="scientific">Leptosomus discolor</name>
    <name type="common">Madagascar cuckoo roller</name>
    <name type="synonym">Cuculus discolor</name>
    <dbReference type="NCBI Taxonomy" id="188344"/>
    <lineage>
        <taxon>Eukaryota</taxon>
        <taxon>Metazoa</taxon>
        <taxon>Chordata</taxon>
        <taxon>Craniata</taxon>
        <taxon>Vertebrata</taxon>
        <taxon>Euteleostomi</taxon>
        <taxon>Archelosauria</taxon>
        <taxon>Archosauria</taxon>
        <taxon>Dinosauria</taxon>
        <taxon>Saurischia</taxon>
        <taxon>Theropoda</taxon>
        <taxon>Coelurosauria</taxon>
        <taxon>Aves</taxon>
        <taxon>Neognathae</taxon>
        <taxon>Neoaves</taxon>
        <taxon>Telluraves</taxon>
        <taxon>Coraciimorphae</taxon>
        <taxon>Coraciiformes</taxon>
        <taxon>Leptosomidae</taxon>
        <taxon>Leptosomus</taxon>
    </lineage>
</organism>
<evidence type="ECO:0000313" key="2">
    <source>
        <dbReference type="EMBL" id="KFQ03266.1"/>
    </source>
</evidence>
<feature type="non-terminal residue" evidence="2">
    <location>
        <position position="51"/>
    </location>
</feature>
<dbReference type="EMBL" id="KK668778">
    <property type="protein sequence ID" value="KFQ03266.1"/>
    <property type="molecule type" value="Genomic_DNA"/>
</dbReference>
<reference evidence="2 3" key="1">
    <citation type="submission" date="2014-04" db="EMBL/GenBank/DDBJ databases">
        <title>Genome evolution of avian class.</title>
        <authorList>
            <person name="Zhang G."/>
            <person name="Li C."/>
        </authorList>
    </citation>
    <scope>NUCLEOTIDE SEQUENCE [LARGE SCALE GENOMIC DNA]</scope>
    <source>
        <strain evidence="2">BGI_N330</strain>
    </source>
</reference>
<protein>
    <submittedName>
        <fullName evidence="2">ELAV-like 3</fullName>
    </submittedName>
</protein>
<keyword evidence="3" id="KW-1185">Reference proteome</keyword>
<feature type="non-terminal residue" evidence="2">
    <location>
        <position position="1"/>
    </location>
</feature>
<dbReference type="PhylomeDB" id="A0A091P7B6"/>
<keyword evidence="1" id="KW-0694">RNA-binding</keyword>
<dbReference type="GO" id="GO:0003723">
    <property type="term" value="F:RNA binding"/>
    <property type="evidence" value="ECO:0007669"/>
    <property type="project" value="UniProtKB-KW"/>
</dbReference>
<dbReference type="GO" id="GO:1990904">
    <property type="term" value="C:ribonucleoprotein complex"/>
    <property type="evidence" value="ECO:0007669"/>
    <property type="project" value="InterPro"/>
</dbReference>
<dbReference type="Proteomes" id="UP000053001">
    <property type="component" value="Unassembled WGS sequence"/>
</dbReference>
<proteinExistence type="predicted"/>